<dbReference type="NCBIfam" id="TIGR00254">
    <property type="entry name" value="GGDEF"/>
    <property type="match status" value="1"/>
</dbReference>
<dbReference type="CDD" id="cd01949">
    <property type="entry name" value="GGDEF"/>
    <property type="match status" value="1"/>
</dbReference>
<dbReference type="EMBL" id="FOAS01000002">
    <property type="protein sequence ID" value="SEK37439.1"/>
    <property type="molecule type" value="Genomic_DNA"/>
</dbReference>
<dbReference type="InterPro" id="IPR015168">
    <property type="entry name" value="SsuA/THI5"/>
</dbReference>
<dbReference type="GO" id="GO:1902201">
    <property type="term" value="P:negative regulation of bacterial-type flagellum-dependent cell motility"/>
    <property type="evidence" value="ECO:0007669"/>
    <property type="project" value="TreeGrafter"/>
</dbReference>
<feature type="transmembrane region" description="Helical" evidence="5">
    <location>
        <begin position="332"/>
        <end position="351"/>
    </location>
</feature>
<dbReference type="GO" id="GO:0005886">
    <property type="term" value="C:plasma membrane"/>
    <property type="evidence" value="ECO:0007669"/>
    <property type="project" value="UniProtKB-SubCell"/>
</dbReference>
<dbReference type="InterPro" id="IPR050469">
    <property type="entry name" value="Diguanylate_Cyclase"/>
</dbReference>
<sequence>MQKTRQGSWQWHAVALSMLFYSQLAQALEEITLRLRWVPQYQFAGYYMALEKGFYADAGFDVRIVTPEQGMPGTIEHVLSGGAEFGVANSGIVRERAAGKPLVALAAVGQHAPSVWLVRADSGIASLDDLVGKRLMSIAANHFESIELFAPFLLEGISLDQLKLIPTSYQAQSLINGETDALNAYITNEPFEMMQANVDYRIIRPSAYGVDFYSDILFTTEQQIAEHPERVQAFLQASLKGWRYALEHVDETVNVLHRKYATHRSLEHLRYEAQSFRELINPDVISIGHMNLGRWQHIAQMHREMGLLQGEVDWQQFIYQGPAPNGGVDLRALLSVAAVALFMGLLALWYWRWNARLRYEISERRKAEDLLRMLATTDELTGLANRRNFFGHAVDEFNRANRYTRPLCLLLLDLDWFKQVNDDYGHQMGDQALRQMGQVFKVVLRHSDIAGRIGGEEFAVLLPETELAVAEQVAERLRATVANSTVELPGSAPCQITVSIGVTAFASSDDEFEQMYNRADTALYAAKNNGRDQVQVQT</sequence>
<evidence type="ECO:0000256" key="1">
    <source>
        <dbReference type="ARBA" id="ARBA00001946"/>
    </source>
</evidence>
<dbReference type="PROSITE" id="PS50887">
    <property type="entry name" value="GGDEF"/>
    <property type="match status" value="1"/>
</dbReference>
<feature type="signal peptide" evidence="6">
    <location>
        <begin position="1"/>
        <end position="27"/>
    </location>
</feature>
<dbReference type="EC" id="2.7.7.65" evidence="3"/>
<evidence type="ECO:0000313" key="8">
    <source>
        <dbReference type="EMBL" id="SEK37439.1"/>
    </source>
</evidence>
<dbReference type="SUPFAM" id="SSF53850">
    <property type="entry name" value="Periplasmic binding protein-like II"/>
    <property type="match status" value="1"/>
</dbReference>
<dbReference type="AlphaFoldDB" id="A0A1H7GH55"/>
<dbReference type="SMART" id="SM00267">
    <property type="entry name" value="GGDEF"/>
    <property type="match status" value="1"/>
</dbReference>
<dbReference type="InterPro" id="IPR029787">
    <property type="entry name" value="Nucleotide_cyclase"/>
</dbReference>
<evidence type="ECO:0000256" key="3">
    <source>
        <dbReference type="ARBA" id="ARBA00012528"/>
    </source>
</evidence>
<evidence type="ECO:0000256" key="5">
    <source>
        <dbReference type="SAM" id="Phobius"/>
    </source>
</evidence>
<dbReference type="GO" id="GO:0052621">
    <property type="term" value="F:diguanylate cyclase activity"/>
    <property type="evidence" value="ECO:0007669"/>
    <property type="project" value="UniProtKB-EC"/>
</dbReference>
<evidence type="ECO:0000256" key="6">
    <source>
        <dbReference type="SAM" id="SignalP"/>
    </source>
</evidence>
<dbReference type="InterPro" id="IPR000160">
    <property type="entry name" value="GGDEF_dom"/>
</dbReference>
<protein>
    <recommendedName>
        <fullName evidence="3">diguanylate cyclase</fullName>
        <ecNumber evidence="3">2.7.7.65</ecNumber>
    </recommendedName>
</protein>
<comment type="subcellular location">
    <subcellularLocation>
        <location evidence="2">Cell inner membrane</location>
    </subcellularLocation>
</comment>
<gene>
    <name evidence="8" type="ORF">SAMN05216214_10277</name>
</gene>
<feature type="domain" description="GGDEF" evidence="7">
    <location>
        <begin position="405"/>
        <end position="538"/>
    </location>
</feature>
<dbReference type="GO" id="GO:0043709">
    <property type="term" value="P:cell adhesion involved in single-species biofilm formation"/>
    <property type="evidence" value="ECO:0007669"/>
    <property type="project" value="TreeGrafter"/>
</dbReference>
<dbReference type="Pfam" id="PF09084">
    <property type="entry name" value="NMT1"/>
    <property type="match status" value="1"/>
</dbReference>
<dbReference type="FunFam" id="3.30.70.270:FF:000001">
    <property type="entry name" value="Diguanylate cyclase domain protein"/>
    <property type="match status" value="1"/>
</dbReference>
<name>A0A1H7GH55_9GAMM</name>
<keyword evidence="5" id="KW-0812">Transmembrane</keyword>
<accession>A0A1H7GH55</accession>
<dbReference type="SUPFAM" id="SSF55073">
    <property type="entry name" value="Nucleotide cyclase"/>
    <property type="match status" value="1"/>
</dbReference>
<dbReference type="Pfam" id="PF00990">
    <property type="entry name" value="GGDEF"/>
    <property type="match status" value="1"/>
</dbReference>
<keyword evidence="5" id="KW-0472">Membrane</keyword>
<dbReference type="Gene3D" id="3.40.190.10">
    <property type="entry name" value="Periplasmic binding protein-like II"/>
    <property type="match status" value="2"/>
</dbReference>
<keyword evidence="6" id="KW-0732">Signal</keyword>
<comment type="catalytic activity">
    <reaction evidence="4">
        <text>2 GTP = 3',3'-c-di-GMP + 2 diphosphate</text>
        <dbReference type="Rhea" id="RHEA:24898"/>
        <dbReference type="ChEBI" id="CHEBI:33019"/>
        <dbReference type="ChEBI" id="CHEBI:37565"/>
        <dbReference type="ChEBI" id="CHEBI:58805"/>
        <dbReference type="EC" id="2.7.7.65"/>
    </reaction>
</comment>
<evidence type="ECO:0000256" key="4">
    <source>
        <dbReference type="ARBA" id="ARBA00034247"/>
    </source>
</evidence>
<dbReference type="Gene3D" id="3.30.70.270">
    <property type="match status" value="1"/>
</dbReference>
<organism evidence="8 9">
    <name type="scientific">Atopomonas hussainii</name>
    <dbReference type="NCBI Taxonomy" id="1429083"/>
    <lineage>
        <taxon>Bacteria</taxon>
        <taxon>Pseudomonadati</taxon>
        <taxon>Pseudomonadota</taxon>
        <taxon>Gammaproteobacteria</taxon>
        <taxon>Pseudomonadales</taxon>
        <taxon>Pseudomonadaceae</taxon>
        <taxon>Atopomonas</taxon>
    </lineage>
</organism>
<proteinExistence type="predicted"/>
<evidence type="ECO:0000313" key="9">
    <source>
        <dbReference type="Proteomes" id="UP000185766"/>
    </source>
</evidence>
<dbReference type="Proteomes" id="UP000185766">
    <property type="component" value="Unassembled WGS sequence"/>
</dbReference>
<dbReference type="RefSeq" id="WP_074864552.1">
    <property type="nucleotide sequence ID" value="NZ_FOAS01000002.1"/>
</dbReference>
<dbReference type="PANTHER" id="PTHR45138:SF9">
    <property type="entry name" value="DIGUANYLATE CYCLASE DGCM-RELATED"/>
    <property type="match status" value="1"/>
</dbReference>
<reference evidence="8 9" key="1">
    <citation type="submission" date="2016-10" db="EMBL/GenBank/DDBJ databases">
        <authorList>
            <person name="de Groot N.N."/>
        </authorList>
    </citation>
    <scope>NUCLEOTIDE SEQUENCE [LARGE SCALE GENOMIC DNA]</scope>
    <source>
        <strain evidence="8 9">JCM 19513</strain>
    </source>
</reference>
<keyword evidence="9" id="KW-1185">Reference proteome</keyword>
<feature type="chain" id="PRO_5010179982" description="diguanylate cyclase" evidence="6">
    <location>
        <begin position="28"/>
        <end position="538"/>
    </location>
</feature>
<dbReference type="STRING" id="1429083.GCA_001885685_02637"/>
<keyword evidence="5" id="KW-1133">Transmembrane helix</keyword>
<dbReference type="PANTHER" id="PTHR45138">
    <property type="entry name" value="REGULATORY COMPONENTS OF SENSORY TRANSDUCTION SYSTEM"/>
    <property type="match status" value="1"/>
</dbReference>
<evidence type="ECO:0000259" key="7">
    <source>
        <dbReference type="PROSITE" id="PS50887"/>
    </source>
</evidence>
<evidence type="ECO:0000256" key="2">
    <source>
        <dbReference type="ARBA" id="ARBA00004533"/>
    </source>
</evidence>
<comment type="cofactor">
    <cofactor evidence="1">
        <name>Mg(2+)</name>
        <dbReference type="ChEBI" id="CHEBI:18420"/>
    </cofactor>
</comment>
<dbReference type="InterPro" id="IPR043128">
    <property type="entry name" value="Rev_trsase/Diguanyl_cyclase"/>
</dbReference>